<dbReference type="InterPro" id="IPR006175">
    <property type="entry name" value="YjgF/YER057c/UK114"/>
</dbReference>
<feature type="compositionally biased region" description="Basic and acidic residues" evidence="1">
    <location>
        <begin position="162"/>
        <end position="176"/>
    </location>
</feature>
<dbReference type="AlphaFoldDB" id="A0A7W9Q693"/>
<organism evidence="2 3">
    <name type="scientific">Streptomyces zagrosensis</name>
    <dbReference type="NCBI Taxonomy" id="1042984"/>
    <lineage>
        <taxon>Bacteria</taxon>
        <taxon>Bacillati</taxon>
        <taxon>Actinomycetota</taxon>
        <taxon>Actinomycetes</taxon>
        <taxon>Kitasatosporales</taxon>
        <taxon>Streptomycetaceae</taxon>
        <taxon>Streptomyces</taxon>
    </lineage>
</organism>
<dbReference type="PANTHER" id="PTHR43857">
    <property type="entry name" value="BLR7761 PROTEIN"/>
    <property type="match status" value="1"/>
</dbReference>
<feature type="region of interest" description="Disordered" evidence="1">
    <location>
        <begin position="139"/>
        <end position="176"/>
    </location>
</feature>
<evidence type="ECO:0000256" key="1">
    <source>
        <dbReference type="SAM" id="MobiDB-lite"/>
    </source>
</evidence>
<proteinExistence type="predicted"/>
<dbReference type="PANTHER" id="PTHR43857:SF1">
    <property type="entry name" value="YJGH FAMILY PROTEIN"/>
    <property type="match status" value="1"/>
</dbReference>
<evidence type="ECO:0000313" key="3">
    <source>
        <dbReference type="Proteomes" id="UP000588098"/>
    </source>
</evidence>
<name>A0A7W9Q693_9ACTN</name>
<keyword evidence="3" id="KW-1185">Reference proteome</keyword>
<dbReference type="Proteomes" id="UP000588098">
    <property type="component" value="Unassembled WGS sequence"/>
</dbReference>
<gene>
    <name evidence="2" type="ORF">FHS42_000540</name>
</gene>
<dbReference type="SUPFAM" id="SSF55298">
    <property type="entry name" value="YjgF-like"/>
    <property type="match status" value="1"/>
</dbReference>
<dbReference type="Gene3D" id="3.30.1330.40">
    <property type="entry name" value="RutC-like"/>
    <property type="match status" value="1"/>
</dbReference>
<dbReference type="Pfam" id="PF01042">
    <property type="entry name" value="Ribonuc_L-PSP"/>
    <property type="match status" value="1"/>
</dbReference>
<dbReference type="EMBL" id="JACHJL010000001">
    <property type="protein sequence ID" value="MBB5933522.1"/>
    <property type="molecule type" value="Genomic_DNA"/>
</dbReference>
<evidence type="ECO:0000313" key="2">
    <source>
        <dbReference type="EMBL" id="MBB5933522.1"/>
    </source>
</evidence>
<comment type="caution">
    <text evidence="2">The sequence shown here is derived from an EMBL/GenBank/DDBJ whole genome shotgun (WGS) entry which is preliminary data.</text>
</comment>
<protein>
    <submittedName>
        <fullName evidence="2">Enamine deaminase RidA (YjgF/YER057c/UK114 family)</fullName>
    </submittedName>
</protein>
<reference evidence="2 3" key="1">
    <citation type="submission" date="2020-08" db="EMBL/GenBank/DDBJ databases">
        <title>Genomic Encyclopedia of Type Strains, Phase III (KMG-III): the genomes of soil and plant-associated and newly described type strains.</title>
        <authorList>
            <person name="Whitman W."/>
        </authorList>
    </citation>
    <scope>NUCLEOTIDE SEQUENCE [LARGE SCALE GENOMIC DNA]</scope>
    <source>
        <strain evidence="2 3">CECT 8305</strain>
    </source>
</reference>
<feature type="compositionally biased region" description="Low complexity" evidence="1">
    <location>
        <begin position="139"/>
        <end position="153"/>
    </location>
</feature>
<dbReference type="InterPro" id="IPR035959">
    <property type="entry name" value="RutC-like_sf"/>
</dbReference>
<sequence length="176" mass="18576">MTTPEPVRHEHTIERHQSESPWEETIGSARAVAAGDLVFVAGTMPLVDGVLQGEGDPYEQTLAALRHALAALGGFGLGADAVLRTRVYFTHARDVDAVSRAHREIFAAVRPATTLVVVSGFVDSRVLVEVELEAFRPGRAAAPAAEEASGTARTSGDSTSRATDDGAARTTEGRMP</sequence>
<accession>A0A7W9Q693</accession>